<keyword evidence="4" id="KW-1185">Reference proteome</keyword>
<evidence type="ECO:0000313" key="3">
    <source>
        <dbReference type="EMBL" id="SSA41641.1"/>
    </source>
</evidence>
<evidence type="ECO:0000256" key="1">
    <source>
        <dbReference type="SAM" id="SignalP"/>
    </source>
</evidence>
<keyword evidence="1" id="KW-0732">Signal</keyword>
<feature type="chain" id="PRO_5044071868" evidence="1">
    <location>
        <begin position="20"/>
        <end position="135"/>
    </location>
</feature>
<evidence type="ECO:0000313" key="5">
    <source>
        <dbReference type="Proteomes" id="UP000251571"/>
    </source>
</evidence>
<name>A0A2Y9AAN3_9RHOB</name>
<dbReference type="EMBL" id="QGDJ01000002">
    <property type="protein sequence ID" value="PWJ21231.1"/>
    <property type="molecule type" value="Genomic_DNA"/>
</dbReference>
<feature type="signal peptide" evidence="1">
    <location>
        <begin position="1"/>
        <end position="19"/>
    </location>
</feature>
<dbReference type="Proteomes" id="UP000245839">
    <property type="component" value="Unassembled WGS sequence"/>
</dbReference>
<gene>
    <name evidence="2" type="ORF">BCF38_102481</name>
    <name evidence="3" type="ORF">SAMN05421539_102481</name>
</gene>
<accession>A0A2Y9AAN3</accession>
<dbReference type="EMBL" id="UETC01000002">
    <property type="protein sequence ID" value="SSA41641.1"/>
    <property type="molecule type" value="Genomic_DNA"/>
</dbReference>
<evidence type="ECO:0000313" key="4">
    <source>
        <dbReference type="Proteomes" id="UP000245839"/>
    </source>
</evidence>
<dbReference type="Proteomes" id="UP000251571">
    <property type="component" value="Unassembled WGS sequence"/>
</dbReference>
<proteinExistence type="predicted"/>
<reference evidence="2 4" key="2">
    <citation type="submission" date="2018-03" db="EMBL/GenBank/DDBJ databases">
        <title>Genomic Encyclopedia of Archaeal and Bacterial Type Strains, Phase II (KMG-II): from individual species to whole genera.</title>
        <authorList>
            <person name="Goeker M."/>
        </authorList>
    </citation>
    <scope>NUCLEOTIDE SEQUENCE [LARGE SCALE GENOMIC DNA]</scope>
    <source>
        <strain evidence="2 4">DSM 25227</strain>
    </source>
</reference>
<protein>
    <submittedName>
        <fullName evidence="3">Uncharacterized protein</fullName>
    </submittedName>
</protein>
<organism evidence="3 5">
    <name type="scientific">Jannaschia seohaensis</name>
    <dbReference type="NCBI Taxonomy" id="475081"/>
    <lineage>
        <taxon>Bacteria</taxon>
        <taxon>Pseudomonadati</taxon>
        <taxon>Pseudomonadota</taxon>
        <taxon>Alphaproteobacteria</taxon>
        <taxon>Rhodobacterales</taxon>
        <taxon>Roseobacteraceae</taxon>
        <taxon>Jannaschia</taxon>
    </lineage>
</organism>
<reference evidence="3 5" key="1">
    <citation type="submission" date="2016-10" db="EMBL/GenBank/DDBJ databases">
        <authorList>
            <person name="Cai Z."/>
        </authorList>
    </citation>
    <scope>NUCLEOTIDE SEQUENCE [LARGE SCALE GENOMIC DNA]</scope>
    <source>
        <strain evidence="3 5">DSM 25227</strain>
    </source>
</reference>
<sequence length="135" mass="14581">MAMGLAGMALALGVTVAQATLAPVVLTEDALRKAVIGVDFEGGLCPNGWAADHAALLGRTEAEVTAWYLREAMELSDKQVISAVGLYLTNATDFRHIEGRALTRNQILLCIAESRRMTQPFEELLPPDMRRGLDA</sequence>
<evidence type="ECO:0000313" key="2">
    <source>
        <dbReference type="EMBL" id="PWJ21231.1"/>
    </source>
</evidence>
<dbReference type="AlphaFoldDB" id="A0A2Y9AAN3"/>